<dbReference type="eggNOG" id="COG1426">
    <property type="taxonomic scope" value="Bacteria"/>
</dbReference>
<feature type="transmembrane region" description="Helical" evidence="1">
    <location>
        <begin position="114"/>
        <end position="132"/>
    </location>
</feature>
<organism evidence="2 3">
    <name type="scientific">Trichlorobacter lovleyi (strain ATCC BAA-1151 / DSM 17278 / SZ)</name>
    <name type="common">Geobacter lovleyi</name>
    <dbReference type="NCBI Taxonomy" id="398767"/>
    <lineage>
        <taxon>Bacteria</taxon>
        <taxon>Pseudomonadati</taxon>
        <taxon>Thermodesulfobacteriota</taxon>
        <taxon>Desulfuromonadia</taxon>
        <taxon>Geobacterales</taxon>
        <taxon>Geobacteraceae</taxon>
        <taxon>Trichlorobacter</taxon>
    </lineage>
</organism>
<keyword evidence="3" id="KW-1185">Reference proteome</keyword>
<dbReference type="InterPro" id="IPR010982">
    <property type="entry name" value="Lambda_DNA-bd_dom_sf"/>
</dbReference>
<sequence length="278" mass="29581">MDTDQNTAITEPEAHSAGSILRRCREFNRISLEEAAEATKIGKNYLRALEENRPQDLPSPAYLKGFLRTYAAYLGLQAEELLQLAAQQPGTAHAEPLKSDQVVQTLGGFHWQRLVLPAVLLTAVIVSAVFMVPSTPERPKPPAPQPASAVPQPAIPAAAVQPVRSSTVAATANTAAPQDAATEPALEPVAAPKARDGFMVRMKVNRNSSLSVIIDDAASQGYELTSGDLIEWKAARTIALDLSDAGSVDIELNGTPLKLQATPGKPAYVVLDANGLHR</sequence>
<protein>
    <submittedName>
        <fullName evidence="2">Transcriptional regulator, putative</fullName>
    </submittedName>
</protein>
<keyword evidence="1" id="KW-0812">Transmembrane</keyword>
<dbReference type="PANTHER" id="PTHR34475">
    <property type="match status" value="1"/>
</dbReference>
<dbReference type="Proteomes" id="UP000002420">
    <property type="component" value="Chromosome"/>
</dbReference>
<dbReference type="SUPFAM" id="SSF47413">
    <property type="entry name" value="lambda repressor-like DNA-binding domains"/>
    <property type="match status" value="1"/>
</dbReference>
<dbReference type="PANTHER" id="PTHR34475:SF1">
    <property type="entry name" value="CYTOSKELETON PROTEIN RODZ"/>
    <property type="match status" value="1"/>
</dbReference>
<dbReference type="RefSeq" id="WP_012471623.1">
    <property type="nucleotide sequence ID" value="NC_010814.1"/>
</dbReference>
<name>B3E3N3_TRIL1</name>
<dbReference type="GO" id="GO:0003677">
    <property type="term" value="F:DNA binding"/>
    <property type="evidence" value="ECO:0007669"/>
    <property type="project" value="InterPro"/>
</dbReference>
<accession>B3E3N3</accession>
<gene>
    <name evidence="2" type="ordered locus">Glov_3604</name>
</gene>
<dbReference type="KEGG" id="glo:Glov_3604"/>
<dbReference type="STRING" id="398767.Glov_3604"/>
<reference evidence="2 3" key="1">
    <citation type="submission" date="2008-05" db="EMBL/GenBank/DDBJ databases">
        <title>Complete sequence of chromosome of Geobacter lovleyi SZ.</title>
        <authorList>
            <consortium name="US DOE Joint Genome Institute"/>
            <person name="Lucas S."/>
            <person name="Copeland A."/>
            <person name="Lapidus A."/>
            <person name="Glavina del Rio T."/>
            <person name="Dalin E."/>
            <person name="Tice H."/>
            <person name="Bruce D."/>
            <person name="Goodwin L."/>
            <person name="Pitluck S."/>
            <person name="Chertkov O."/>
            <person name="Meincke L."/>
            <person name="Brettin T."/>
            <person name="Detter J.C."/>
            <person name="Han C."/>
            <person name="Tapia R."/>
            <person name="Kuske C.R."/>
            <person name="Schmutz J."/>
            <person name="Larimer F."/>
            <person name="Land M."/>
            <person name="Hauser L."/>
            <person name="Kyrpides N."/>
            <person name="Mikhailova N."/>
            <person name="Sung Y."/>
            <person name="Fletcher K.E."/>
            <person name="Ritalahti K.M."/>
            <person name="Loeffler F.E."/>
            <person name="Richardson P."/>
        </authorList>
    </citation>
    <scope>NUCLEOTIDE SEQUENCE [LARGE SCALE GENOMIC DNA]</scope>
    <source>
        <strain evidence="3">ATCC BAA-1151 / DSM 17278 / SZ</strain>
    </source>
</reference>
<dbReference type="Gene3D" id="1.10.260.40">
    <property type="entry name" value="lambda repressor-like DNA-binding domains"/>
    <property type="match status" value="1"/>
</dbReference>
<dbReference type="OrthoDB" id="9797543at2"/>
<dbReference type="Pfam" id="PF13413">
    <property type="entry name" value="HTH_25"/>
    <property type="match status" value="1"/>
</dbReference>
<dbReference type="HOGENOM" id="CLU_047530_1_2_7"/>
<evidence type="ECO:0000313" key="3">
    <source>
        <dbReference type="Proteomes" id="UP000002420"/>
    </source>
</evidence>
<dbReference type="InterPro" id="IPR050400">
    <property type="entry name" value="Bact_Cytoskel_RodZ"/>
</dbReference>
<proteinExistence type="predicted"/>
<evidence type="ECO:0000256" key="1">
    <source>
        <dbReference type="SAM" id="Phobius"/>
    </source>
</evidence>
<keyword evidence="1" id="KW-0472">Membrane</keyword>
<evidence type="ECO:0000313" key="2">
    <source>
        <dbReference type="EMBL" id="ACD97305.1"/>
    </source>
</evidence>
<keyword evidence="1" id="KW-1133">Transmembrane helix</keyword>
<dbReference type="AlphaFoldDB" id="B3E3N3"/>
<dbReference type="EMBL" id="CP001089">
    <property type="protein sequence ID" value="ACD97305.1"/>
    <property type="molecule type" value="Genomic_DNA"/>
</dbReference>